<dbReference type="PANTHER" id="PTHR11895">
    <property type="entry name" value="TRANSAMIDASE"/>
    <property type="match status" value="1"/>
</dbReference>
<dbReference type="Gramene" id="KOM37868">
    <property type="protein sequence ID" value="KOM37868"/>
    <property type="gene ID" value="LR48_Vigan03g125000"/>
</dbReference>
<dbReference type="STRING" id="3914.A0A0L9U4W7"/>
<dbReference type="Gene3D" id="3.90.1300.10">
    <property type="entry name" value="Amidase signature (AS) domain"/>
    <property type="match status" value="1"/>
</dbReference>
<organism evidence="3 4">
    <name type="scientific">Phaseolus angularis</name>
    <name type="common">Azuki bean</name>
    <name type="synonym">Vigna angularis</name>
    <dbReference type="NCBI Taxonomy" id="3914"/>
    <lineage>
        <taxon>Eukaryota</taxon>
        <taxon>Viridiplantae</taxon>
        <taxon>Streptophyta</taxon>
        <taxon>Embryophyta</taxon>
        <taxon>Tracheophyta</taxon>
        <taxon>Spermatophyta</taxon>
        <taxon>Magnoliopsida</taxon>
        <taxon>eudicotyledons</taxon>
        <taxon>Gunneridae</taxon>
        <taxon>Pentapetalae</taxon>
        <taxon>rosids</taxon>
        <taxon>fabids</taxon>
        <taxon>Fabales</taxon>
        <taxon>Fabaceae</taxon>
        <taxon>Papilionoideae</taxon>
        <taxon>50 kb inversion clade</taxon>
        <taxon>NPAAA clade</taxon>
        <taxon>indigoferoid/millettioid clade</taxon>
        <taxon>Phaseoleae</taxon>
        <taxon>Vigna</taxon>
    </lineage>
</organism>
<reference evidence="4" key="1">
    <citation type="journal article" date="2015" name="Proc. Natl. Acad. Sci. U.S.A.">
        <title>Genome sequencing of adzuki bean (Vigna angularis) provides insight into high starch and low fat accumulation and domestication.</title>
        <authorList>
            <person name="Yang K."/>
            <person name="Tian Z."/>
            <person name="Chen C."/>
            <person name="Luo L."/>
            <person name="Zhao B."/>
            <person name="Wang Z."/>
            <person name="Yu L."/>
            <person name="Li Y."/>
            <person name="Sun Y."/>
            <person name="Li W."/>
            <person name="Chen Y."/>
            <person name="Li Y."/>
            <person name="Zhang Y."/>
            <person name="Ai D."/>
            <person name="Zhao J."/>
            <person name="Shang C."/>
            <person name="Ma Y."/>
            <person name="Wu B."/>
            <person name="Wang M."/>
            <person name="Gao L."/>
            <person name="Sun D."/>
            <person name="Zhang P."/>
            <person name="Guo F."/>
            <person name="Wang W."/>
            <person name="Li Y."/>
            <person name="Wang J."/>
            <person name="Varshney R.K."/>
            <person name="Wang J."/>
            <person name="Ling H.Q."/>
            <person name="Wan P."/>
        </authorList>
    </citation>
    <scope>NUCLEOTIDE SEQUENCE</scope>
    <source>
        <strain evidence="4">cv. Jingnong 6</strain>
    </source>
</reference>
<dbReference type="Pfam" id="PF01425">
    <property type="entry name" value="Amidase"/>
    <property type="match status" value="1"/>
</dbReference>
<evidence type="ECO:0000259" key="2">
    <source>
        <dbReference type="Pfam" id="PF01425"/>
    </source>
</evidence>
<evidence type="ECO:0000313" key="4">
    <source>
        <dbReference type="Proteomes" id="UP000053144"/>
    </source>
</evidence>
<protein>
    <recommendedName>
        <fullName evidence="2">Amidase domain-containing protein</fullName>
    </recommendedName>
</protein>
<feature type="domain" description="Amidase" evidence="2">
    <location>
        <begin position="54"/>
        <end position="115"/>
    </location>
</feature>
<dbReference type="InterPro" id="IPR036928">
    <property type="entry name" value="AS_sf"/>
</dbReference>
<dbReference type="InterPro" id="IPR000120">
    <property type="entry name" value="Amidase"/>
</dbReference>
<dbReference type="EMBL" id="CM003373">
    <property type="protein sequence ID" value="KOM37868.1"/>
    <property type="molecule type" value="Genomic_DNA"/>
</dbReference>
<dbReference type="PANTHER" id="PTHR11895:SF158">
    <property type="entry name" value="FATTY ACID AMIDE HYDROLASE-LIKE PROTEIN"/>
    <property type="match status" value="1"/>
</dbReference>
<dbReference type="AlphaFoldDB" id="A0A0L9U4W7"/>
<dbReference type="PROSITE" id="PS00571">
    <property type="entry name" value="AMIDASES"/>
    <property type="match status" value="1"/>
</dbReference>
<dbReference type="InterPro" id="IPR023631">
    <property type="entry name" value="Amidase_dom"/>
</dbReference>
<gene>
    <name evidence="3" type="ORF">LR48_Vigan03g125000</name>
</gene>
<dbReference type="GO" id="GO:0016811">
    <property type="term" value="F:hydrolase activity, acting on carbon-nitrogen (but not peptide) bonds, in linear amides"/>
    <property type="evidence" value="ECO:0007669"/>
    <property type="project" value="UniProtKB-ARBA"/>
</dbReference>
<evidence type="ECO:0000313" key="3">
    <source>
        <dbReference type="EMBL" id="KOM37868.1"/>
    </source>
</evidence>
<dbReference type="SUPFAM" id="SSF75304">
    <property type="entry name" value="Amidase signature (AS) enzymes"/>
    <property type="match status" value="1"/>
</dbReference>
<dbReference type="Proteomes" id="UP000053144">
    <property type="component" value="Chromosome 3"/>
</dbReference>
<evidence type="ECO:0000256" key="1">
    <source>
        <dbReference type="ARBA" id="ARBA00009199"/>
    </source>
</evidence>
<sequence length="130" mass="14313">MTAGLVHQYINECLQPYLHVEERLMDEDEESFKQRLKQRLKKSLIFFRGVYSVPQMGPTRNPYDTSKIAGGSSSGSASLVSAGLCPVALGVDGGGSVRMPASLCGVVGLKPTFMLFNIMLFNHYFHQLVV</sequence>
<proteinExistence type="inferred from homology"/>
<accession>A0A0L9U4W7</accession>
<comment type="similarity">
    <text evidence="1">Belongs to the amidase family.</text>
</comment>
<name>A0A0L9U4W7_PHAAN</name>
<dbReference type="InterPro" id="IPR020556">
    <property type="entry name" value="Amidase_CS"/>
</dbReference>